<keyword evidence="2" id="KW-0472">Membrane</keyword>
<gene>
    <name evidence="3" type="ORF">BLNAU_17417</name>
</gene>
<feature type="region of interest" description="Disordered" evidence="1">
    <location>
        <begin position="296"/>
        <end position="351"/>
    </location>
</feature>
<feature type="region of interest" description="Disordered" evidence="1">
    <location>
        <begin position="250"/>
        <end position="283"/>
    </location>
</feature>
<feature type="region of interest" description="Disordered" evidence="1">
    <location>
        <begin position="443"/>
        <end position="508"/>
    </location>
</feature>
<dbReference type="PROSITE" id="PS51835">
    <property type="entry name" value="DENN_C9ORF72"/>
    <property type="match status" value="1"/>
</dbReference>
<feature type="compositionally biased region" description="Basic and acidic residues" evidence="1">
    <location>
        <begin position="473"/>
        <end position="482"/>
    </location>
</feature>
<keyword evidence="4" id="KW-1185">Reference proteome</keyword>
<feature type="transmembrane region" description="Helical" evidence="2">
    <location>
        <begin position="102"/>
        <end position="122"/>
    </location>
</feature>
<feature type="compositionally biased region" description="Basic residues" evidence="1">
    <location>
        <begin position="483"/>
        <end position="493"/>
    </location>
</feature>
<dbReference type="InterPro" id="IPR027819">
    <property type="entry name" value="C9orf72"/>
</dbReference>
<dbReference type="PANTHER" id="PTHR31855">
    <property type="entry name" value="GUANINE NUCLEOTIDE EXCHANGE C9ORF72"/>
    <property type="match status" value="1"/>
</dbReference>
<comment type="caution">
    <text evidence="3">The sequence shown here is derived from an EMBL/GenBank/DDBJ whole genome shotgun (WGS) entry which is preliminary data.</text>
</comment>
<evidence type="ECO:0000313" key="4">
    <source>
        <dbReference type="Proteomes" id="UP001281761"/>
    </source>
</evidence>
<feature type="compositionally biased region" description="Low complexity" evidence="1">
    <location>
        <begin position="404"/>
        <end position="415"/>
    </location>
</feature>
<feature type="compositionally biased region" description="Low complexity" evidence="1">
    <location>
        <begin position="327"/>
        <end position="340"/>
    </location>
</feature>
<feature type="region of interest" description="Disordered" evidence="1">
    <location>
        <begin position="833"/>
        <end position="862"/>
    </location>
</feature>
<feature type="region of interest" description="Disordered" evidence="1">
    <location>
        <begin position="924"/>
        <end position="946"/>
    </location>
</feature>
<sequence>MSSSPQDSKTIRPFATNHYVQAMLFSLWDNLLGPTVNQNWGSNVEITESDLHFIVKNVLDSHSKSSHSDDIETKIIFLTEPSYIVISGLFTGRHKSQDTRCALSLIVPGFSLILLMIFSHFYRRTTEVLFILDDYMKSLSRRLQNLLRETTQGVLYFGSFLERKSLELDAIFLSGAKIPLLEETFMYAPTQTYLNKNSILTRAITSHLQTSCCTVVVGTNEYQVNKMINSLLLFSPNNCSTTSRLLVKPSLKQAPPTVPRPRIDTTPSSKSSTPKGVSKLFPSTVNSSLIPMRDFSQTKTSPHLTPNEINLSSPTDTIHTSKSFTGTLQASSQTSDSTSQEDGRNQPNSFQSLFSEPKVADQLGTEPFSLGSFDSLQLPFSESLASSQSFTFPSVSTPVNLKSSLLSAPTPSTTKGSNEQARLRKGRFKEGKTKKFGVFLKVAEGRDTSEDQTSTDEEPKQKRQKEAMLILNEIDKQKEKKLKEKRRMNRPHRHNDTPSVRSDTSRSSLIRHHRRHSLPLSFLSPQFTHVSSPLSTVASHDSQLLPPVPVPPPPIHLNRQQASRLTLASSSRPALAFGLGIDPDTTRTSRRITFAHAPKPPNPIIIEENEEPTKLLPVPQSLLYQNETPNHPKTRKKRSHSMSLYDLAKDRKKKGLELIQRTERRWKRTAPRKTNTEVEMTPERKKMLEMIETVLAEKSEERDSLDQAESEGETVERIRLRRVRFNTSVTRIDMRFARTPAPFLMQQIGSKSINVICGFVPGLSVQGIHSSVAPRPQSYLRSPWPVTIVDMTSGKVHQINTSTTSYSALREKYIQRKMAKDVAYTRTLFGDTSANARKSSRRAKTSVQKRQPPVPSQLGPNATDNRLLVEVEQPSNLVCDIIIDCLSTPSVEVRSVVLHNQLTILIQNSITAALALTHLRQETRVAKPQHPTTDAPAKQQKEPPKVEKEEVLPSSLIFNTIPFPQLNAVSPSVQKPTSPPTDDVETKEQLDIGLLHELSRDLRVETSDLPLMMSIAKLFIPSLDEVLTFEGKNIFSLFDMIQSI</sequence>
<evidence type="ECO:0000313" key="3">
    <source>
        <dbReference type="EMBL" id="KAK2947665.1"/>
    </source>
</evidence>
<protein>
    <submittedName>
        <fullName evidence="3">C9orf72-like protein family protein</fullName>
    </submittedName>
</protein>
<organism evidence="3 4">
    <name type="scientific">Blattamonas nauphoetae</name>
    <dbReference type="NCBI Taxonomy" id="2049346"/>
    <lineage>
        <taxon>Eukaryota</taxon>
        <taxon>Metamonada</taxon>
        <taxon>Preaxostyla</taxon>
        <taxon>Oxymonadida</taxon>
        <taxon>Blattamonas</taxon>
    </lineage>
</organism>
<dbReference type="PANTHER" id="PTHR31855:SF2">
    <property type="entry name" value="GUANINE NUCLEOTIDE EXCHANGE FACTOR C9ORF72"/>
    <property type="match status" value="1"/>
</dbReference>
<feature type="compositionally biased region" description="Basic and acidic residues" evidence="1">
    <location>
        <begin position="457"/>
        <end position="466"/>
    </location>
</feature>
<dbReference type="Proteomes" id="UP001281761">
    <property type="component" value="Unassembled WGS sequence"/>
</dbReference>
<evidence type="ECO:0000256" key="1">
    <source>
        <dbReference type="SAM" id="MobiDB-lite"/>
    </source>
</evidence>
<feature type="region of interest" description="Disordered" evidence="1">
    <location>
        <begin position="404"/>
        <end position="428"/>
    </location>
</feature>
<dbReference type="Pfam" id="PF15019">
    <property type="entry name" value="C9orf72-like"/>
    <property type="match status" value="1"/>
</dbReference>
<dbReference type="EMBL" id="JARBJD010000194">
    <property type="protein sequence ID" value="KAK2947665.1"/>
    <property type="molecule type" value="Genomic_DNA"/>
</dbReference>
<name>A0ABQ9XBT7_9EUKA</name>
<proteinExistence type="predicted"/>
<accession>A0ABQ9XBT7</accession>
<feature type="compositionally biased region" description="Polar residues" evidence="1">
    <location>
        <begin position="296"/>
        <end position="326"/>
    </location>
</feature>
<evidence type="ECO:0000256" key="2">
    <source>
        <dbReference type="SAM" id="Phobius"/>
    </source>
</evidence>
<feature type="compositionally biased region" description="Low complexity" evidence="1">
    <location>
        <begin position="265"/>
        <end position="275"/>
    </location>
</feature>
<keyword evidence="2" id="KW-1133">Transmembrane helix</keyword>
<reference evidence="3 4" key="1">
    <citation type="journal article" date="2022" name="bioRxiv">
        <title>Genomics of Preaxostyla Flagellates Illuminates Evolutionary Transitions and the Path Towards Mitochondrial Loss.</title>
        <authorList>
            <person name="Novak L.V.F."/>
            <person name="Treitli S.C."/>
            <person name="Pyrih J."/>
            <person name="Halakuc P."/>
            <person name="Pipaliya S.V."/>
            <person name="Vacek V."/>
            <person name="Brzon O."/>
            <person name="Soukal P."/>
            <person name="Eme L."/>
            <person name="Dacks J.B."/>
            <person name="Karnkowska A."/>
            <person name="Elias M."/>
            <person name="Hampl V."/>
        </authorList>
    </citation>
    <scope>NUCLEOTIDE SEQUENCE [LARGE SCALE GENOMIC DNA]</scope>
    <source>
        <strain evidence="3">NAU3</strain>
        <tissue evidence="3">Gut</tissue>
    </source>
</reference>
<keyword evidence="2" id="KW-0812">Transmembrane</keyword>